<feature type="domain" description="BBS2 platform" evidence="2">
    <location>
        <begin position="174"/>
        <end position="244"/>
    </location>
</feature>
<dbReference type="Pfam" id="PF14782">
    <property type="entry name" value="BBS2_GAE"/>
    <property type="match status" value="1"/>
</dbReference>
<dbReference type="Proteomes" id="UP000824782">
    <property type="component" value="Unassembled WGS sequence"/>
</dbReference>
<gene>
    <name evidence="3" type="ORF">GDO81_015993</name>
</gene>
<dbReference type="PANTHER" id="PTHR32465">
    <property type="entry name" value="BARDET-BIEDL SYNDROME 2 PROTEIN"/>
    <property type="match status" value="1"/>
</dbReference>
<protein>
    <submittedName>
        <fullName evidence="3">Uncharacterized protein</fullName>
    </submittedName>
</protein>
<accession>A0AAV7ATA6</accession>
<evidence type="ECO:0000259" key="2">
    <source>
        <dbReference type="Pfam" id="PF23350"/>
    </source>
</evidence>
<evidence type="ECO:0000313" key="3">
    <source>
        <dbReference type="EMBL" id="KAG8563268.1"/>
    </source>
</evidence>
<dbReference type="AlphaFoldDB" id="A0AAV7ATA6"/>
<dbReference type="EMBL" id="WNYA01000007">
    <property type="protein sequence ID" value="KAG8563268.1"/>
    <property type="molecule type" value="Genomic_DNA"/>
</dbReference>
<sequence length="269" mass="30137">MENQRLPSFRQETAWEPSWINVEAELVRVAQPRKTNLSELKTIKEFKQAELRPQVSEPDGQMGVIPANTQLQTALSVTLGSETQAAHVELSISTSNDTIIRAILIFAEGIFEGESHVVHPSAQHLTGRIRVPISPPKDVPVDLHIKAFVGYKSSVQFHVFELTRQLPRFSMYVLSNPATAPEPVSHVTFTINERVQRVVLWLNQNFLLPEDTEVQSAPFQICFTSLRDSGTLLLNMKPNGEVNVVPYVSSTAVIVLYFTNMLFHGGRSH</sequence>
<dbReference type="GO" id="GO:0036064">
    <property type="term" value="C:ciliary basal body"/>
    <property type="evidence" value="ECO:0007669"/>
    <property type="project" value="TreeGrafter"/>
</dbReference>
<dbReference type="GO" id="GO:0034464">
    <property type="term" value="C:BBSome"/>
    <property type="evidence" value="ECO:0007669"/>
    <property type="project" value="InterPro"/>
</dbReference>
<dbReference type="InterPro" id="IPR055379">
    <property type="entry name" value="BBS2_pf_dom"/>
</dbReference>
<dbReference type="Pfam" id="PF23350">
    <property type="entry name" value="BBS2_pf"/>
    <property type="match status" value="1"/>
</dbReference>
<reference evidence="3" key="1">
    <citation type="thesis" date="2020" institute="ProQuest LLC" country="789 East Eisenhower Parkway, Ann Arbor, MI, USA">
        <title>Comparative Genomics and Chromosome Evolution.</title>
        <authorList>
            <person name="Mudd A.B."/>
        </authorList>
    </citation>
    <scope>NUCLEOTIDE SEQUENCE</scope>
    <source>
        <strain evidence="3">237g6f4</strain>
        <tissue evidence="3">Blood</tissue>
    </source>
</reference>
<dbReference type="GO" id="GO:0031514">
    <property type="term" value="C:motile cilium"/>
    <property type="evidence" value="ECO:0007669"/>
    <property type="project" value="TreeGrafter"/>
</dbReference>
<dbReference type="GO" id="GO:1905515">
    <property type="term" value="P:non-motile cilium assembly"/>
    <property type="evidence" value="ECO:0007669"/>
    <property type="project" value="InterPro"/>
</dbReference>
<dbReference type="InterPro" id="IPR029333">
    <property type="entry name" value="BBS2_GAE_dom"/>
</dbReference>
<proteinExistence type="predicted"/>
<name>A0AAV7ATA6_ENGPU</name>
<comment type="caution">
    <text evidence="3">The sequence shown here is derived from an EMBL/GenBank/DDBJ whole genome shotgun (WGS) entry which is preliminary data.</text>
</comment>
<dbReference type="GO" id="GO:0016020">
    <property type="term" value="C:membrane"/>
    <property type="evidence" value="ECO:0007669"/>
    <property type="project" value="TreeGrafter"/>
</dbReference>
<evidence type="ECO:0000259" key="1">
    <source>
        <dbReference type="Pfam" id="PF14782"/>
    </source>
</evidence>
<dbReference type="PANTHER" id="PTHR32465:SF0">
    <property type="entry name" value="BARDET-BIEDL SYNDROME 2 PROTEIN"/>
    <property type="match status" value="1"/>
</dbReference>
<evidence type="ECO:0000313" key="4">
    <source>
        <dbReference type="Proteomes" id="UP000824782"/>
    </source>
</evidence>
<dbReference type="InterPro" id="IPR016616">
    <property type="entry name" value="Bardet-Biedl_syndrome_2_prot"/>
</dbReference>
<feature type="domain" description="BBS2 GAE" evidence="1">
    <location>
        <begin position="84"/>
        <end position="169"/>
    </location>
</feature>
<organism evidence="3 4">
    <name type="scientific">Engystomops pustulosus</name>
    <name type="common">Tungara frog</name>
    <name type="synonym">Physalaemus pustulosus</name>
    <dbReference type="NCBI Taxonomy" id="76066"/>
    <lineage>
        <taxon>Eukaryota</taxon>
        <taxon>Metazoa</taxon>
        <taxon>Chordata</taxon>
        <taxon>Craniata</taxon>
        <taxon>Vertebrata</taxon>
        <taxon>Euteleostomi</taxon>
        <taxon>Amphibia</taxon>
        <taxon>Batrachia</taxon>
        <taxon>Anura</taxon>
        <taxon>Neobatrachia</taxon>
        <taxon>Hyloidea</taxon>
        <taxon>Leptodactylidae</taxon>
        <taxon>Leiuperinae</taxon>
        <taxon>Engystomops</taxon>
    </lineage>
</organism>
<keyword evidence="4" id="KW-1185">Reference proteome</keyword>
<dbReference type="GO" id="GO:0043005">
    <property type="term" value="C:neuron projection"/>
    <property type="evidence" value="ECO:0007669"/>
    <property type="project" value="TreeGrafter"/>
</dbReference>